<accession>A0A2H6KIW2</accession>
<dbReference type="AlphaFoldDB" id="A0A2H6KIW2"/>
<reference evidence="3 4" key="1">
    <citation type="journal article" date="2017" name="BMC Genomics">
        <title>Whole-genome assembly of Babesia ovata and comparative genomics between closely related pathogens.</title>
        <authorList>
            <person name="Yamagishi J."/>
            <person name="Asada M."/>
            <person name="Hakimi H."/>
            <person name="Tanaka T.Q."/>
            <person name="Sugimoto C."/>
            <person name="Kawazu S."/>
        </authorList>
    </citation>
    <scope>NUCLEOTIDE SEQUENCE [LARGE SCALE GENOMIC DNA]</scope>
    <source>
        <strain evidence="3 4">Miyake</strain>
    </source>
</reference>
<evidence type="ECO:0000313" key="4">
    <source>
        <dbReference type="Proteomes" id="UP000236319"/>
    </source>
</evidence>
<protein>
    <recommendedName>
        <fullName evidence="5">Extracellular matrix-binding ebh</fullName>
    </recommendedName>
</protein>
<organism evidence="3 4">
    <name type="scientific">Babesia ovata</name>
    <dbReference type="NCBI Taxonomy" id="189622"/>
    <lineage>
        <taxon>Eukaryota</taxon>
        <taxon>Sar</taxon>
        <taxon>Alveolata</taxon>
        <taxon>Apicomplexa</taxon>
        <taxon>Aconoidasida</taxon>
        <taxon>Piroplasmida</taxon>
        <taxon>Babesiidae</taxon>
        <taxon>Babesia</taxon>
    </lineage>
</organism>
<dbReference type="RefSeq" id="XP_028869173.1">
    <property type="nucleotide sequence ID" value="XM_029013340.1"/>
</dbReference>
<feature type="region of interest" description="Disordered" evidence="2">
    <location>
        <begin position="18"/>
        <end position="67"/>
    </location>
</feature>
<dbReference type="PANTHER" id="PTHR45615:SF80">
    <property type="entry name" value="GRIP DOMAIN-CONTAINING PROTEIN"/>
    <property type="match status" value="1"/>
</dbReference>
<proteinExistence type="predicted"/>
<dbReference type="Gene3D" id="1.20.120.20">
    <property type="entry name" value="Apolipoprotein"/>
    <property type="match status" value="1"/>
</dbReference>
<evidence type="ECO:0008006" key="5">
    <source>
        <dbReference type="Google" id="ProtNLM"/>
    </source>
</evidence>
<keyword evidence="1" id="KW-0175">Coiled coil</keyword>
<dbReference type="EMBL" id="BDSA01000008">
    <property type="protein sequence ID" value="GBE62930.1"/>
    <property type="molecule type" value="Genomic_DNA"/>
</dbReference>
<keyword evidence="4" id="KW-1185">Reference proteome</keyword>
<comment type="caution">
    <text evidence="3">The sequence shown here is derived from an EMBL/GenBank/DDBJ whole genome shotgun (WGS) entry which is preliminary data.</text>
</comment>
<gene>
    <name evidence="3" type="ORF">BOVATA_044230</name>
</gene>
<evidence type="ECO:0000256" key="2">
    <source>
        <dbReference type="SAM" id="MobiDB-lite"/>
    </source>
</evidence>
<sequence length="1234" mass="136439">MAIYANVTSPLVAVAPVPAAHRRRPPRRPEDTLPPEITRKPPHRRAVPTRRRTRQGTRQRQDARGKALDDIDARRISLGQLAGQLSGFIGGGDEVKNALVNGLRSNVNQLEKLLKASCGGKGCDCDIKNFRVGHLKNLQKTFEKYDEIATKINGLNKEIAEKSKAPEGAPPGGESEIQKLDEQIKQNEEKLKQQKSLLEEQIKKLQDALSVPKKEIGEYIQNRNKEIADINKKIEAHKKEEKKKNSLIKDADISIPYNLSHPLETEQAKLQSHNASLESLESLEKLITFHEEVSKNPKTEECKNILTNLCSGLEKFLGYQETSKGYSGDGIVYSGLDRLCDGVMSFLHGVLQSVKEDDNVTTYNKHITQNNLDNVLRDVFSKIGTGRNGLSDSVTKVKEWLEKYNDEVEKKTRGVTDGLSALIGKLRSDVSSGVAGNEYYKSVEGEATKDLGTQLARWKGTLGSIDSDVQSIANIQINDLDDTLKAQLTHKLDPVKKVVEHLKGVATKMAEGGKVAEVDTAITEKETLVKEQIKKKADELRRTLTQKLNTIDERIKAFETEHSTKLVPLVDAINALETNVTAADERAQTLLTKYNDEIAEKVSSINQQVGALDTAKISTGLQEVFDNVSGQLETLQNTLRELGEFGNTVSSGVQNNLQYFTTPSDPDMNVSAQITKLKEEIRKEITNYVKNGLGDIIRLAIKGKTDLVANSKNHPDGSLDQIVEGVKNFAKSFQGRFTKSIEKMVEKLIDEDASAVRMYVESKIAAEVINDATLQTTELASLPTNDYRFQNALRTILAAVHKKVEDTSEGFSKFIGTSQIGNLEAAIRVVNTLGDHLAEAIKNTDHIPDGTGVLTLGNQIQTKLCSDATNSEVDTKLGELLQQAVKNGIDKLNKKVKNIVDIELRDVHPTIDEQINRLNNAGIQPGNIRKLVNGLEAQINGLKPLVSGVNDEAGGLILRQVGDLRRRVGELKDSIAEINSAIKEFNKSFLAAIEAAKSASQQARKELSEGIDGLQTHLTQQVTEAFDAVHTAAKQMFNQGHKADLEQLKKLVSAQNKLITEIIENDKKKGLKGLLKEMYKDSGSKIMALKLERVEEKEQFKTLSERFKDYLELIFTYIKGQLNTPSSSPPNSTTKEPTKMLGEVQSKLGNLLTHLGTAKHFDSLFVLRLESFSTELGKFTPSQFAGPNNSKLLDSLRDGLQKLCDQLDKAYVSAYSGDYWNGNNKTSMLMFSVL</sequence>
<dbReference type="OrthoDB" id="5835755at2759"/>
<feature type="compositionally biased region" description="Basic residues" evidence="2">
    <location>
        <begin position="40"/>
        <end position="57"/>
    </location>
</feature>
<dbReference type="VEuPathDB" id="PiroplasmaDB:BOVATA_044230"/>
<dbReference type="GeneID" id="39876700"/>
<feature type="coiled-coil region" evidence="1">
    <location>
        <begin position="177"/>
        <end position="283"/>
    </location>
</feature>
<feature type="coiled-coil region" evidence="1">
    <location>
        <begin position="530"/>
        <end position="593"/>
    </location>
</feature>
<name>A0A2H6KIW2_9APIC</name>
<evidence type="ECO:0000256" key="1">
    <source>
        <dbReference type="SAM" id="Coils"/>
    </source>
</evidence>
<evidence type="ECO:0000313" key="3">
    <source>
        <dbReference type="EMBL" id="GBE62930.1"/>
    </source>
</evidence>
<dbReference type="Proteomes" id="UP000236319">
    <property type="component" value="Unassembled WGS sequence"/>
</dbReference>
<dbReference type="PANTHER" id="PTHR45615">
    <property type="entry name" value="MYOSIN HEAVY CHAIN, NON-MUSCLE"/>
    <property type="match status" value="1"/>
</dbReference>